<organism evidence="1">
    <name type="scientific">marine sediment metagenome</name>
    <dbReference type="NCBI Taxonomy" id="412755"/>
    <lineage>
        <taxon>unclassified sequences</taxon>
        <taxon>metagenomes</taxon>
        <taxon>ecological metagenomes</taxon>
    </lineage>
</organism>
<sequence>MKRRALMITVLLLITAIPGLSMDGDLSGTYEKIDADLFEINVYLPTSHYNIRVVETNYTIENSMFTNVVNFTVNQNELQILQNSFTITGDSDKEYRVLLTQKLNVSTQELNYL</sequence>
<evidence type="ECO:0000313" key="1">
    <source>
        <dbReference type="EMBL" id="KKK67954.1"/>
    </source>
</evidence>
<dbReference type="AlphaFoldDB" id="A0A0F8ZNJ1"/>
<dbReference type="EMBL" id="LAZR01059360">
    <property type="protein sequence ID" value="KKK67954.1"/>
    <property type="molecule type" value="Genomic_DNA"/>
</dbReference>
<proteinExistence type="predicted"/>
<name>A0A0F8ZNJ1_9ZZZZ</name>
<protein>
    <submittedName>
        <fullName evidence="1">Uncharacterized protein</fullName>
    </submittedName>
</protein>
<accession>A0A0F8ZNJ1</accession>
<reference evidence="1" key="1">
    <citation type="journal article" date="2015" name="Nature">
        <title>Complex archaea that bridge the gap between prokaryotes and eukaryotes.</title>
        <authorList>
            <person name="Spang A."/>
            <person name="Saw J.H."/>
            <person name="Jorgensen S.L."/>
            <person name="Zaremba-Niedzwiedzka K."/>
            <person name="Martijn J."/>
            <person name="Lind A.E."/>
            <person name="van Eijk R."/>
            <person name="Schleper C."/>
            <person name="Guy L."/>
            <person name="Ettema T.J."/>
        </authorList>
    </citation>
    <scope>NUCLEOTIDE SEQUENCE</scope>
</reference>
<gene>
    <name evidence="1" type="ORF">LCGC14_2948900</name>
</gene>
<feature type="non-terminal residue" evidence="1">
    <location>
        <position position="113"/>
    </location>
</feature>
<comment type="caution">
    <text evidence="1">The sequence shown here is derived from an EMBL/GenBank/DDBJ whole genome shotgun (WGS) entry which is preliminary data.</text>
</comment>